<name>A0A7K3NNM1_9BACT</name>
<evidence type="ECO:0008006" key="4">
    <source>
        <dbReference type="Google" id="ProtNLM"/>
    </source>
</evidence>
<evidence type="ECO:0000313" key="3">
    <source>
        <dbReference type="Proteomes" id="UP000469724"/>
    </source>
</evidence>
<accession>A0A7K3NNM1</accession>
<keyword evidence="3" id="KW-1185">Reference proteome</keyword>
<feature type="chain" id="PRO_5029853781" description="DUF4398 domain-containing protein" evidence="1">
    <location>
        <begin position="25"/>
        <end position="112"/>
    </location>
</feature>
<proteinExistence type="predicted"/>
<protein>
    <recommendedName>
        <fullName evidence="4">DUF4398 domain-containing protein</fullName>
    </recommendedName>
</protein>
<keyword evidence="1" id="KW-0732">Signal</keyword>
<feature type="signal peptide" evidence="1">
    <location>
        <begin position="1"/>
        <end position="24"/>
    </location>
</feature>
<evidence type="ECO:0000313" key="2">
    <source>
        <dbReference type="EMBL" id="NDY57780.1"/>
    </source>
</evidence>
<gene>
    <name evidence="2" type="ORF">G3N56_13670</name>
</gene>
<comment type="caution">
    <text evidence="2">The sequence shown here is derived from an EMBL/GenBank/DDBJ whole genome shotgun (WGS) entry which is preliminary data.</text>
</comment>
<evidence type="ECO:0000256" key="1">
    <source>
        <dbReference type="SAM" id="SignalP"/>
    </source>
</evidence>
<organism evidence="2 3">
    <name type="scientific">Desulfolutivibrio sulfodismutans</name>
    <dbReference type="NCBI Taxonomy" id="63561"/>
    <lineage>
        <taxon>Bacteria</taxon>
        <taxon>Pseudomonadati</taxon>
        <taxon>Thermodesulfobacteriota</taxon>
        <taxon>Desulfovibrionia</taxon>
        <taxon>Desulfovibrionales</taxon>
        <taxon>Desulfovibrionaceae</taxon>
        <taxon>Desulfolutivibrio</taxon>
    </lineage>
</organism>
<dbReference type="EMBL" id="JAAGRQ010000061">
    <property type="protein sequence ID" value="NDY57780.1"/>
    <property type="molecule type" value="Genomic_DNA"/>
</dbReference>
<reference evidence="2 3" key="1">
    <citation type="submission" date="2020-02" db="EMBL/GenBank/DDBJ databases">
        <title>Comparative genomics of sulfur disproportionating microorganisms.</title>
        <authorList>
            <person name="Ward L.M."/>
            <person name="Bertran E."/>
            <person name="Johnston D.T."/>
        </authorList>
    </citation>
    <scope>NUCLEOTIDE SEQUENCE [LARGE SCALE GENOMIC DNA]</scope>
    <source>
        <strain evidence="2 3">DSM 3696</strain>
    </source>
</reference>
<sequence length="112" mass="12229">MKALHLCLILAALLLAAPFGPVSCTEKPLLASRNADPEYLGQKAKDRYTAFVRLGQEEQAAMEAGRPDDAASYRAAKEKAYQEYIEADTAAARAVEEQKRQEQGKATVQTSN</sequence>
<dbReference type="AlphaFoldDB" id="A0A7K3NNM1"/>
<dbReference type="RefSeq" id="WP_163302862.1">
    <property type="nucleotide sequence ID" value="NZ_JAAGRQ010000061.1"/>
</dbReference>
<dbReference type="Proteomes" id="UP000469724">
    <property type="component" value="Unassembled WGS sequence"/>
</dbReference>